<keyword evidence="12 14" id="KW-0482">Metalloprotease</keyword>
<dbReference type="Gene3D" id="3.40.50.300">
    <property type="entry name" value="P-loop containing nucleotide triphosphate hydrolases"/>
    <property type="match status" value="1"/>
</dbReference>
<dbReference type="InterPro" id="IPR003960">
    <property type="entry name" value="ATPase_AAA_CS"/>
</dbReference>
<evidence type="ECO:0000256" key="4">
    <source>
        <dbReference type="ARBA" id="ARBA00022670"/>
    </source>
</evidence>
<dbReference type="Gene3D" id="1.20.58.760">
    <property type="entry name" value="Peptidase M41"/>
    <property type="match status" value="1"/>
</dbReference>
<keyword evidence="19" id="KW-1185">Reference proteome</keyword>
<evidence type="ECO:0000256" key="2">
    <source>
        <dbReference type="ARBA" id="ARBA00010044"/>
    </source>
</evidence>
<comment type="similarity">
    <text evidence="15">Belongs to the AAA ATPase family.</text>
</comment>
<dbReference type="Proteomes" id="UP001189616">
    <property type="component" value="Unassembled WGS sequence"/>
</dbReference>
<feature type="active site" evidence="14">
    <location>
        <position position="435"/>
    </location>
</feature>
<evidence type="ECO:0000313" key="19">
    <source>
        <dbReference type="Proteomes" id="UP001189616"/>
    </source>
</evidence>
<keyword evidence="8 14" id="KW-0378">Hydrolase</keyword>
<evidence type="ECO:0000256" key="15">
    <source>
        <dbReference type="RuleBase" id="RU003651"/>
    </source>
</evidence>
<dbReference type="PROSITE" id="PS00674">
    <property type="entry name" value="AAA"/>
    <property type="match status" value="1"/>
</dbReference>
<dbReference type="Pfam" id="PF06480">
    <property type="entry name" value="FtsH_ext"/>
    <property type="match status" value="1"/>
</dbReference>
<keyword evidence="9 14" id="KW-0862">Zinc</keyword>
<dbReference type="SUPFAM" id="SSF140990">
    <property type="entry name" value="FtsH protease domain-like"/>
    <property type="match status" value="1"/>
</dbReference>
<comment type="subcellular location">
    <subcellularLocation>
        <location evidence="14">Cell membrane</location>
        <topology evidence="14">Multi-pass membrane protein</topology>
        <orientation evidence="14">Cytoplasmic side</orientation>
    </subcellularLocation>
    <subcellularLocation>
        <location evidence="1">Membrane</location>
    </subcellularLocation>
</comment>
<evidence type="ECO:0000256" key="3">
    <source>
        <dbReference type="ARBA" id="ARBA00022475"/>
    </source>
</evidence>
<feature type="region of interest" description="Disordered" evidence="16">
    <location>
        <begin position="617"/>
        <end position="639"/>
    </location>
</feature>
<dbReference type="InterPro" id="IPR037219">
    <property type="entry name" value="Peptidase_M41-like"/>
</dbReference>
<keyword evidence="5 14" id="KW-0812">Transmembrane</keyword>
<evidence type="ECO:0000256" key="9">
    <source>
        <dbReference type="ARBA" id="ARBA00022833"/>
    </source>
</evidence>
<feature type="transmembrane region" description="Helical" evidence="14">
    <location>
        <begin position="119"/>
        <end position="141"/>
    </location>
</feature>
<proteinExistence type="inferred from homology"/>
<evidence type="ECO:0000259" key="17">
    <source>
        <dbReference type="SMART" id="SM00382"/>
    </source>
</evidence>
<evidence type="ECO:0000313" key="18">
    <source>
        <dbReference type="EMBL" id="CAJ0779905.1"/>
    </source>
</evidence>
<dbReference type="Pfam" id="PF17862">
    <property type="entry name" value="AAA_lid_3"/>
    <property type="match status" value="1"/>
</dbReference>
<comment type="function">
    <text evidence="14">Acts as a processive, ATP-dependent zinc metallopeptidase for both cytoplasmic and membrane proteins. Plays a role in the quality control of integral membrane proteins.</text>
</comment>
<dbReference type="CDD" id="cd19501">
    <property type="entry name" value="RecA-like_FtsH"/>
    <property type="match status" value="1"/>
</dbReference>
<dbReference type="InterPro" id="IPR027417">
    <property type="entry name" value="P-loop_NTPase"/>
</dbReference>
<comment type="similarity">
    <text evidence="2 14">In the C-terminal section; belongs to the peptidase M41 family.</text>
</comment>
<dbReference type="InterPro" id="IPR000642">
    <property type="entry name" value="Peptidase_M41"/>
</dbReference>
<dbReference type="GO" id="GO:0008237">
    <property type="term" value="F:metallopeptidase activity"/>
    <property type="evidence" value="ECO:0007669"/>
    <property type="project" value="UniProtKB-KW"/>
</dbReference>
<comment type="similarity">
    <text evidence="14">In the central section; belongs to the AAA ATPase family.</text>
</comment>
<feature type="binding site" evidence="14">
    <location>
        <begin position="212"/>
        <end position="219"/>
    </location>
    <ligand>
        <name>ATP</name>
        <dbReference type="ChEBI" id="CHEBI:30616"/>
    </ligand>
</feature>
<comment type="cofactor">
    <cofactor evidence="14">
        <name>Zn(2+)</name>
        <dbReference type="ChEBI" id="CHEBI:29105"/>
    </cofactor>
    <text evidence="14">Binds 1 zinc ion per subunit.</text>
</comment>
<organism evidence="18 19">
    <name type="scientific">Ralstonia condita</name>
    <dbReference type="NCBI Taxonomy" id="3058600"/>
    <lineage>
        <taxon>Bacteria</taxon>
        <taxon>Pseudomonadati</taxon>
        <taxon>Pseudomonadota</taxon>
        <taxon>Betaproteobacteria</taxon>
        <taxon>Burkholderiales</taxon>
        <taxon>Burkholderiaceae</taxon>
        <taxon>Ralstonia</taxon>
    </lineage>
</organism>
<dbReference type="HAMAP" id="MF_01458">
    <property type="entry name" value="FtsH"/>
    <property type="match status" value="1"/>
</dbReference>
<dbReference type="NCBIfam" id="TIGR01241">
    <property type="entry name" value="FtsH_fam"/>
    <property type="match status" value="1"/>
</dbReference>
<keyword evidence="11 14" id="KW-1133">Transmembrane helix</keyword>
<evidence type="ECO:0000256" key="6">
    <source>
        <dbReference type="ARBA" id="ARBA00022723"/>
    </source>
</evidence>
<dbReference type="Pfam" id="PF00004">
    <property type="entry name" value="AAA"/>
    <property type="match status" value="1"/>
</dbReference>
<dbReference type="PANTHER" id="PTHR23076">
    <property type="entry name" value="METALLOPROTEASE M41 FTSH"/>
    <property type="match status" value="1"/>
</dbReference>
<evidence type="ECO:0000256" key="7">
    <source>
        <dbReference type="ARBA" id="ARBA00022741"/>
    </source>
</evidence>
<keyword evidence="7 14" id="KW-0547">Nucleotide-binding</keyword>
<feature type="compositionally biased region" description="Low complexity" evidence="16">
    <location>
        <begin position="628"/>
        <end position="639"/>
    </location>
</feature>
<dbReference type="EMBL" id="CATYWO010000001">
    <property type="protein sequence ID" value="CAJ0779905.1"/>
    <property type="molecule type" value="Genomic_DNA"/>
</dbReference>
<evidence type="ECO:0000256" key="8">
    <source>
        <dbReference type="ARBA" id="ARBA00022801"/>
    </source>
</evidence>
<dbReference type="InterPro" id="IPR003959">
    <property type="entry name" value="ATPase_AAA_core"/>
</dbReference>
<dbReference type="SUPFAM" id="SSF52540">
    <property type="entry name" value="P-loop containing nucleoside triphosphate hydrolases"/>
    <property type="match status" value="1"/>
</dbReference>
<dbReference type="SMART" id="SM00382">
    <property type="entry name" value="AAA"/>
    <property type="match status" value="1"/>
</dbReference>
<comment type="caution">
    <text evidence="18">The sequence shown here is derived from an EMBL/GenBank/DDBJ whole genome shotgun (WGS) entry which is preliminary data.</text>
</comment>
<keyword evidence="3 14" id="KW-1003">Cell membrane</keyword>
<sequence length="639" mass="69426">MEPQQRKFSIWYVIVVMLTTLAIQSLFFSEQLQTLPYSDFKVLLKAGKVTTVSIGEQDITGTFSTAGVDALLSKPQAEEIHRAAKAEQAFSTLRVTDPALVQDLEAAHVRFTGRPDNKWLSTVISWVAPALIFFGIWSVLIRRVGTAAGGLMEIGKSKAKVYMQKETGVTFADVAGIDEAKEELSEIVSFLKDPMRYQRLGGRIPKGVLLVGAPGTGKTLLAKAVAGEAAVPFFSMSGSDFVEMFVGVGAARVRDLFSQAENMAPCIIFIDELDALGKTRALSLVGGNEEREQTLNQLLVEMDGFDSNKGVIIMAATNRPEILDPALLRPGRFDRHIALDRPDLKGREQILKVHAKNVTLGADVELSKVAARTPGFAGADLANLVNEAALLAARRGKPAVDMTDFDEALDRIVGGLEKKNRVMNPKEKETIAYHEAGHAIVAEHRPLADRVSKVSIIPRGIAALGYTQQTPTEDRYLLKRSELLDRLDVLLGGYIAEQIVYRDVSTGAQNDLQRATDMARQMITQFGMSEQLGLATYEDAPNPLLAGSGLAQRERKEYSEATAQLIDGEVRRVLTDASVRVTATLEGQRARLEALAHLLLEKEVVDRHDLDTILAANVTPLPPPKQGPGPSSSAPAAMG</sequence>
<reference evidence="18 19" key="1">
    <citation type="submission" date="2023-07" db="EMBL/GenBank/DDBJ databases">
        <authorList>
            <person name="Peeters C."/>
        </authorList>
    </citation>
    <scope>NUCLEOTIDE SEQUENCE [LARGE SCALE GENOMIC DNA]</scope>
    <source>
        <strain evidence="18 19">LMG 7141</strain>
    </source>
</reference>
<evidence type="ECO:0000256" key="12">
    <source>
        <dbReference type="ARBA" id="ARBA00023049"/>
    </source>
</evidence>
<evidence type="ECO:0000256" key="13">
    <source>
        <dbReference type="ARBA" id="ARBA00023136"/>
    </source>
</evidence>
<dbReference type="InterPro" id="IPR011546">
    <property type="entry name" value="Pept_M41_FtsH_extracell"/>
</dbReference>
<protein>
    <recommendedName>
        <fullName evidence="14">ATP-dependent zinc metalloprotease FtsH</fullName>
        <ecNumber evidence="14">3.4.24.-</ecNumber>
    </recommendedName>
</protein>
<name>A0ABM9J264_9RALS</name>
<dbReference type="PANTHER" id="PTHR23076:SF97">
    <property type="entry name" value="ATP-DEPENDENT ZINC METALLOPROTEASE YME1L1"/>
    <property type="match status" value="1"/>
</dbReference>
<comment type="subunit">
    <text evidence="14">Homohexamer.</text>
</comment>
<keyword evidence="4 14" id="KW-0645">Protease</keyword>
<evidence type="ECO:0000256" key="5">
    <source>
        <dbReference type="ARBA" id="ARBA00022692"/>
    </source>
</evidence>
<keyword evidence="13 14" id="KW-0472">Membrane</keyword>
<feature type="binding site" evidence="14">
    <location>
        <position position="438"/>
    </location>
    <ligand>
        <name>Zn(2+)</name>
        <dbReference type="ChEBI" id="CHEBI:29105"/>
        <note>catalytic</note>
    </ligand>
</feature>
<dbReference type="RefSeq" id="WP_316655676.1">
    <property type="nucleotide sequence ID" value="NZ_CATYWO010000001.1"/>
</dbReference>
<evidence type="ECO:0000256" key="1">
    <source>
        <dbReference type="ARBA" id="ARBA00004370"/>
    </source>
</evidence>
<dbReference type="InterPro" id="IPR003593">
    <property type="entry name" value="AAA+_ATPase"/>
</dbReference>
<evidence type="ECO:0000256" key="14">
    <source>
        <dbReference type="HAMAP-Rule" id="MF_01458"/>
    </source>
</evidence>
<dbReference type="InterPro" id="IPR041569">
    <property type="entry name" value="AAA_lid_3"/>
</dbReference>
<evidence type="ECO:0000256" key="16">
    <source>
        <dbReference type="SAM" id="MobiDB-lite"/>
    </source>
</evidence>
<evidence type="ECO:0000256" key="10">
    <source>
        <dbReference type="ARBA" id="ARBA00022840"/>
    </source>
</evidence>
<feature type="transmembrane region" description="Helical" evidence="14">
    <location>
        <begin position="9"/>
        <end position="28"/>
    </location>
</feature>
<feature type="domain" description="AAA+ ATPase" evidence="17">
    <location>
        <begin position="204"/>
        <end position="343"/>
    </location>
</feature>
<accession>A0ABM9J264</accession>
<dbReference type="Pfam" id="PF01434">
    <property type="entry name" value="Peptidase_M41"/>
    <property type="match status" value="1"/>
</dbReference>
<dbReference type="EC" id="3.4.24.-" evidence="14"/>
<dbReference type="Gene3D" id="3.30.720.210">
    <property type="match status" value="1"/>
</dbReference>
<keyword evidence="10 14" id="KW-0067">ATP-binding</keyword>
<keyword evidence="6 14" id="KW-0479">Metal-binding</keyword>
<gene>
    <name evidence="18" type="primary">ftsH4_1</name>
    <name evidence="14" type="synonym">ftsH</name>
    <name evidence="18" type="ORF">LMG7141_00946</name>
</gene>
<feature type="binding site" evidence="14">
    <location>
        <position position="511"/>
    </location>
    <ligand>
        <name>Zn(2+)</name>
        <dbReference type="ChEBI" id="CHEBI:29105"/>
        <note>catalytic</note>
    </ligand>
</feature>
<feature type="binding site" evidence="14">
    <location>
        <position position="434"/>
    </location>
    <ligand>
        <name>Zn(2+)</name>
        <dbReference type="ChEBI" id="CHEBI:29105"/>
        <note>catalytic</note>
    </ligand>
</feature>
<dbReference type="Gene3D" id="1.10.8.60">
    <property type="match status" value="1"/>
</dbReference>
<evidence type="ECO:0000256" key="11">
    <source>
        <dbReference type="ARBA" id="ARBA00022989"/>
    </source>
</evidence>
<dbReference type="InterPro" id="IPR005936">
    <property type="entry name" value="FtsH"/>
</dbReference>